<dbReference type="InterPro" id="IPR018833">
    <property type="entry name" value="Rv2993c-like_N"/>
</dbReference>
<organism evidence="5">
    <name type="scientific">marine metagenome</name>
    <dbReference type="NCBI Taxonomy" id="408172"/>
    <lineage>
        <taxon>unclassified sequences</taxon>
        <taxon>metagenomes</taxon>
        <taxon>ecological metagenomes</taxon>
    </lineage>
</organism>
<comment type="similarity">
    <text evidence="1">Belongs to the FAH family.</text>
</comment>
<gene>
    <name evidence="5" type="ORF">METZ01_LOCUS125457</name>
</gene>
<feature type="domain" description="Rv2993c-like N-terminal" evidence="4">
    <location>
        <begin position="1"/>
        <end position="47"/>
    </location>
</feature>
<sequence length="262" mass="29047">VRYESDGKTFYGILTGSSVREVYGTPFDAYTVSETIHSYENIHLLAPVIPPTFYAAGVNYETHVREATALLGREPNIPQKADIGYRAVNAIIGQDDPIVIPSDATGKVQYEGELVVVIGKEAKYLTEENALDCVLGYTVGNDVSERSWQASDRTLWRAKNTDTFKPMGPWIETDADLDEMVTTVRLNGRELISFPTNDMIFGVQKYISEMTKYMTLYPGDVIWMGTDGAAENMKPGDICEVEISGVGTLRNPIIGTDDEKYC</sequence>
<evidence type="ECO:0000313" key="5">
    <source>
        <dbReference type="EMBL" id="SVA72603.1"/>
    </source>
</evidence>
<proteinExistence type="inferred from homology"/>
<evidence type="ECO:0000259" key="4">
    <source>
        <dbReference type="Pfam" id="PF10370"/>
    </source>
</evidence>
<evidence type="ECO:0000259" key="3">
    <source>
        <dbReference type="Pfam" id="PF01557"/>
    </source>
</evidence>
<dbReference type="GO" id="GO:0046872">
    <property type="term" value="F:metal ion binding"/>
    <property type="evidence" value="ECO:0007669"/>
    <property type="project" value="UniProtKB-KW"/>
</dbReference>
<dbReference type="Gene3D" id="3.90.850.10">
    <property type="entry name" value="Fumarylacetoacetase-like, C-terminal domain"/>
    <property type="match status" value="1"/>
</dbReference>
<dbReference type="GO" id="GO:0044281">
    <property type="term" value="P:small molecule metabolic process"/>
    <property type="evidence" value="ECO:0007669"/>
    <property type="project" value="UniProtKB-ARBA"/>
</dbReference>
<keyword evidence="2" id="KW-0479">Metal-binding</keyword>
<dbReference type="InterPro" id="IPR011234">
    <property type="entry name" value="Fumarylacetoacetase-like_C"/>
</dbReference>
<accession>A0A381Y7Z2</accession>
<reference evidence="5" key="1">
    <citation type="submission" date="2018-05" db="EMBL/GenBank/DDBJ databases">
        <authorList>
            <person name="Lanie J.A."/>
            <person name="Ng W.-L."/>
            <person name="Kazmierczak K.M."/>
            <person name="Andrzejewski T.M."/>
            <person name="Davidsen T.M."/>
            <person name="Wayne K.J."/>
            <person name="Tettelin H."/>
            <person name="Glass J.I."/>
            <person name="Rusch D."/>
            <person name="Podicherti R."/>
            <person name="Tsui H.-C.T."/>
            <person name="Winkler M.E."/>
        </authorList>
    </citation>
    <scope>NUCLEOTIDE SEQUENCE</scope>
</reference>
<dbReference type="PANTHER" id="PTHR42796:SF4">
    <property type="entry name" value="FUMARYLACETOACETATE HYDROLASE DOMAIN-CONTAINING PROTEIN 2A"/>
    <property type="match status" value="1"/>
</dbReference>
<dbReference type="SUPFAM" id="SSF56529">
    <property type="entry name" value="FAH"/>
    <property type="match status" value="1"/>
</dbReference>
<dbReference type="PANTHER" id="PTHR42796">
    <property type="entry name" value="FUMARYLACETOACETATE HYDROLASE DOMAIN-CONTAINING PROTEIN 2A-RELATED"/>
    <property type="match status" value="1"/>
</dbReference>
<dbReference type="AlphaFoldDB" id="A0A381Y7Z2"/>
<evidence type="ECO:0000256" key="2">
    <source>
        <dbReference type="ARBA" id="ARBA00022723"/>
    </source>
</evidence>
<name>A0A381Y7Z2_9ZZZZ</name>
<evidence type="ECO:0008006" key="6">
    <source>
        <dbReference type="Google" id="ProtNLM"/>
    </source>
</evidence>
<dbReference type="Pfam" id="PF10370">
    <property type="entry name" value="Rv2993c-like_N"/>
    <property type="match status" value="1"/>
</dbReference>
<dbReference type="InterPro" id="IPR051121">
    <property type="entry name" value="FAH"/>
</dbReference>
<dbReference type="EMBL" id="UINC01017497">
    <property type="protein sequence ID" value="SVA72603.1"/>
    <property type="molecule type" value="Genomic_DNA"/>
</dbReference>
<protein>
    <recommendedName>
        <fullName evidence="6">Fumarylacetoacetase-like C-terminal domain-containing protein</fullName>
    </recommendedName>
</protein>
<evidence type="ECO:0000256" key="1">
    <source>
        <dbReference type="ARBA" id="ARBA00010211"/>
    </source>
</evidence>
<dbReference type="InterPro" id="IPR036663">
    <property type="entry name" value="Fumarylacetoacetase_C_sf"/>
</dbReference>
<feature type="non-terminal residue" evidence="5">
    <location>
        <position position="1"/>
    </location>
</feature>
<dbReference type="Pfam" id="PF01557">
    <property type="entry name" value="FAA_hydrolase"/>
    <property type="match status" value="1"/>
</dbReference>
<feature type="domain" description="Fumarylacetoacetase-like C-terminal" evidence="3">
    <location>
        <begin position="53"/>
        <end position="253"/>
    </location>
</feature>
<dbReference type="GO" id="GO:0003824">
    <property type="term" value="F:catalytic activity"/>
    <property type="evidence" value="ECO:0007669"/>
    <property type="project" value="InterPro"/>
</dbReference>